<name>A0A834CUU3_JUGRE</name>
<gene>
    <name evidence="2" type="ORF">F2P56_012723</name>
</gene>
<protein>
    <submittedName>
        <fullName evidence="2">Uncharacterized protein</fullName>
    </submittedName>
</protein>
<evidence type="ECO:0000313" key="2">
    <source>
        <dbReference type="EMBL" id="KAF5468580.1"/>
    </source>
</evidence>
<dbReference type="EMBL" id="LIHL02000006">
    <property type="protein sequence ID" value="KAF5468580.1"/>
    <property type="molecule type" value="Genomic_DNA"/>
</dbReference>
<accession>A0A834CUU3</accession>
<sequence length="133" mass="13859">MYERVGPTHDEGQLLSRGDVGDNGPGEMAELSWGELSVDRVELAHQMVGDAASLVRRDFVGGDVEAFVDLHFVGVDNLGLEAGGELDGEPGFSSSGGAQYDDDLLLLALSTSGGNRLISGGGVHSRPAGSERF</sequence>
<evidence type="ECO:0000313" key="3">
    <source>
        <dbReference type="Proteomes" id="UP000619265"/>
    </source>
</evidence>
<organism evidence="2 3">
    <name type="scientific">Juglans regia</name>
    <name type="common">English walnut</name>
    <dbReference type="NCBI Taxonomy" id="51240"/>
    <lineage>
        <taxon>Eukaryota</taxon>
        <taxon>Viridiplantae</taxon>
        <taxon>Streptophyta</taxon>
        <taxon>Embryophyta</taxon>
        <taxon>Tracheophyta</taxon>
        <taxon>Spermatophyta</taxon>
        <taxon>Magnoliopsida</taxon>
        <taxon>eudicotyledons</taxon>
        <taxon>Gunneridae</taxon>
        <taxon>Pentapetalae</taxon>
        <taxon>rosids</taxon>
        <taxon>fabids</taxon>
        <taxon>Fagales</taxon>
        <taxon>Juglandaceae</taxon>
        <taxon>Juglans</taxon>
    </lineage>
</organism>
<reference evidence="2" key="1">
    <citation type="submission" date="2015-10" db="EMBL/GenBank/DDBJ databases">
        <authorList>
            <person name="Martinez-Garcia P.J."/>
            <person name="Crepeau M.W."/>
            <person name="Puiu D."/>
            <person name="Gonzalez-Ibeas D."/>
            <person name="Whalen J."/>
            <person name="Stevens K."/>
            <person name="Paul R."/>
            <person name="Butterfield T."/>
            <person name="Britton M."/>
            <person name="Reagan R."/>
            <person name="Chakraborty S."/>
            <person name="Walawage S.L."/>
            <person name="Vasquez-Gross H.A."/>
            <person name="Cardeno C."/>
            <person name="Famula R."/>
            <person name="Pratt K."/>
            <person name="Kuruganti S."/>
            <person name="Aradhya M.K."/>
            <person name="Leslie C.A."/>
            <person name="Dandekar A.M."/>
            <person name="Salzberg S.L."/>
            <person name="Wegrzyn J.L."/>
            <person name="Langley C.H."/>
            <person name="Neale D.B."/>
        </authorList>
    </citation>
    <scope>NUCLEOTIDE SEQUENCE</scope>
    <source>
        <tissue evidence="2">Leaves</tissue>
    </source>
</reference>
<feature type="region of interest" description="Disordered" evidence="1">
    <location>
        <begin position="1"/>
        <end position="23"/>
    </location>
</feature>
<dbReference type="Gramene" id="Jr06_09940_p2">
    <property type="protein sequence ID" value="cds.Jr06_09940_p2"/>
    <property type="gene ID" value="Jr06_09940"/>
</dbReference>
<evidence type="ECO:0000256" key="1">
    <source>
        <dbReference type="SAM" id="MobiDB-lite"/>
    </source>
</evidence>
<dbReference type="Proteomes" id="UP000619265">
    <property type="component" value="Unassembled WGS sequence"/>
</dbReference>
<dbReference type="AlphaFoldDB" id="A0A834CUU3"/>
<reference evidence="2" key="2">
    <citation type="submission" date="2020-03" db="EMBL/GenBank/DDBJ databases">
        <title>Walnut 2.0.</title>
        <authorList>
            <person name="Marrano A."/>
            <person name="Britton M."/>
            <person name="Zimin A.V."/>
            <person name="Zaini P.A."/>
            <person name="Workman R."/>
            <person name="Puiu D."/>
            <person name="Bianco L."/>
            <person name="Allen B.J."/>
            <person name="Troggio M."/>
            <person name="Leslie C.A."/>
            <person name="Timp W."/>
            <person name="Dendekar A."/>
            <person name="Salzberg S.L."/>
            <person name="Neale D.B."/>
        </authorList>
    </citation>
    <scope>NUCLEOTIDE SEQUENCE</scope>
    <source>
        <tissue evidence="2">Leaves</tissue>
    </source>
</reference>
<feature type="compositionally biased region" description="Basic and acidic residues" evidence="1">
    <location>
        <begin position="1"/>
        <end position="12"/>
    </location>
</feature>
<comment type="caution">
    <text evidence="2">The sequence shown here is derived from an EMBL/GenBank/DDBJ whole genome shotgun (WGS) entry which is preliminary data.</text>
</comment>
<proteinExistence type="predicted"/>